<name>A0A4V3FIR6_9ACTN</name>
<dbReference type="Proteomes" id="UP000295151">
    <property type="component" value="Unassembled WGS sequence"/>
</dbReference>
<feature type="transmembrane region" description="Helical" evidence="2">
    <location>
        <begin position="34"/>
        <end position="54"/>
    </location>
</feature>
<reference evidence="3 4" key="1">
    <citation type="submission" date="2019-03" db="EMBL/GenBank/DDBJ databases">
        <title>Genomic Encyclopedia of Type Strains, Phase III (KMG-III): the genomes of soil and plant-associated and newly described type strains.</title>
        <authorList>
            <person name="Whitman W."/>
        </authorList>
    </citation>
    <scope>NUCLEOTIDE SEQUENCE [LARGE SCALE GENOMIC DNA]</scope>
    <source>
        <strain evidence="3 4">VKM Ac-2575</strain>
    </source>
</reference>
<feature type="region of interest" description="Disordered" evidence="1">
    <location>
        <begin position="62"/>
        <end position="87"/>
    </location>
</feature>
<dbReference type="AlphaFoldDB" id="A0A4V3FIR6"/>
<evidence type="ECO:0000313" key="3">
    <source>
        <dbReference type="EMBL" id="TDU83483.1"/>
    </source>
</evidence>
<gene>
    <name evidence="3" type="ORF">EV138_5947</name>
</gene>
<comment type="caution">
    <text evidence="3">The sequence shown here is derived from an EMBL/GenBank/DDBJ whole genome shotgun (WGS) entry which is preliminary data.</text>
</comment>
<keyword evidence="2" id="KW-0812">Transmembrane</keyword>
<dbReference type="EMBL" id="SOCE01000002">
    <property type="protein sequence ID" value="TDU83483.1"/>
    <property type="molecule type" value="Genomic_DNA"/>
</dbReference>
<keyword evidence="2" id="KW-1133">Transmembrane helix</keyword>
<keyword evidence="2" id="KW-0472">Membrane</keyword>
<proteinExistence type="predicted"/>
<keyword evidence="4" id="KW-1185">Reference proteome</keyword>
<evidence type="ECO:0000256" key="1">
    <source>
        <dbReference type="SAM" id="MobiDB-lite"/>
    </source>
</evidence>
<protein>
    <submittedName>
        <fullName evidence="3">Uncharacterized protein</fullName>
    </submittedName>
</protein>
<accession>A0A4V3FIR6</accession>
<dbReference type="OrthoDB" id="3812613at2"/>
<evidence type="ECO:0000256" key="2">
    <source>
        <dbReference type="SAM" id="Phobius"/>
    </source>
</evidence>
<sequence length="310" mass="32645">MTRQIPAERPLPHKTVILDRVLADHDEKRGRKAWLLPVTAAASIAVIATGALTVPSMLKSDPGPAPAGKGGGASSAATTKPKAAENTVSVDRGQLTATQAKAFATECIKWVGSHDVPGQTYETAPLDWPGMGAKIGKIRHATKVADSDRSTDWTVAVDSGGSTYACVGTITTKDPDGRVRRNYDFGTFSRKYPDGLGGTGDNLGSIGKPDGTLTGFPSSRWVTVAPGVTTVQRRMVMKGKPGPWFTTDVVDGLAYIRSWSSATLRLGDKAQVETRRLDKDGNLVGPVVIDRRVVVKGLSGDGYTTLSSAG</sequence>
<evidence type="ECO:0000313" key="4">
    <source>
        <dbReference type="Proteomes" id="UP000295151"/>
    </source>
</evidence>
<dbReference type="RefSeq" id="WP_133982767.1">
    <property type="nucleotide sequence ID" value="NZ_SOCE01000002.1"/>
</dbReference>
<organism evidence="3 4">
    <name type="scientific">Kribbella voronezhensis</name>
    <dbReference type="NCBI Taxonomy" id="2512212"/>
    <lineage>
        <taxon>Bacteria</taxon>
        <taxon>Bacillati</taxon>
        <taxon>Actinomycetota</taxon>
        <taxon>Actinomycetes</taxon>
        <taxon>Propionibacteriales</taxon>
        <taxon>Kribbellaceae</taxon>
        <taxon>Kribbella</taxon>
    </lineage>
</organism>